<reference evidence="1" key="1">
    <citation type="submission" date="2013-07" db="EMBL/GenBank/DDBJ databases">
        <title>The genome of Eucalyptus grandis.</title>
        <authorList>
            <person name="Schmutz J."/>
            <person name="Hayes R."/>
            <person name="Myburg A."/>
            <person name="Tuskan G."/>
            <person name="Grattapaglia D."/>
            <person name="Rokhsar D.S."/>
        </authorList>
    </citation>
    <scope>NUCLEOTIDE SEQUENCE</scope>
    <source>
        <tissue evidence="1">Leaf extractions</tissue>
    </source>
</reference>
<name>A0A059AE50_EUCGR</name>
<accession>A0A059AE50</accession>
<proteinExistence type="predicted"/>
<dbReference type="AlphaFoldDB" id="A0A059AE50"/>
<dbReference type="InParanoid" id="A0A059AE50"/>
<dbReference type="EMBL" id="KK198762">
    <property type="protein sequence ID" value="KCW51994.1"/>
    <property type="molecule type" value="Genomic_DNA"/>
</dbReference>
<organism evidence="1">
    <name type="scientific">Eucalyptus grandis</name>
    <name type="common">Flooded gum</name>
    <dbReference type="NCBI Taxonomy" id="71139"/>
    <lineage>
        <taxon>Eukaryota</taxon>
        <taxon>Viridiplantae</taxon>
        <taxon>Streptophyta</taxon>
        <taxon>Embryophyta</taxon>
        <taxon>Tracheophyta</taxon>
        <taxon>Spermatophyta</taxon>
        <taxon>Magnoliopsida</taxon>
        <taxon>eudicotyledons</taxon>
        <taxon>Gunneridae</taxon>
        <taxon>Pentapetalae</taxon>
        <taxon>rosids</taxon>
        <taxon>malvids</taxon>
        <taxon>Myrtales</taxon>
        <taxon>Myrtaceae</taxon>
        <taxon>Myrtoideae</taxon>
        <taxon>Eucalypteae</taxon>
        <taxon>Eucalyptus</taxon>
    </lineage>
</organism>
<evidence type="ECO:0000313" key="1">
    <source>
        <dbReference type="EMBL" id="KCW51994.1"/>
    </source>
</evidence>
<sequence length="71" mass="8082">MLVSWKASTDYSIRLVGLDHLALWTMMSLSSFKTFARFISSWTLIDSCEVKAHLTNFTLVYNTTTKGAIFN</sequence>
<gene>
    <name evidence="1" type="ORF">EUGRSUZ_J01433</name>
</gene>
<dbReference type="Gramene" id="KCW51994">
    <property type="protein sequence ID" value="KCW51994"/>
    <property type="gene ID" value="EUGRSUZ_J01433"/>
</dbReference>
<protein>
    <submittedName>
        <fullName evidence="1">Uncharacterized protein</fullName>
    </submittedName>
</protein>